<keyword evidence="5 6" id="KW-0269">Exonuclease</keyword>
<dbReference type="PANTHER" id="PTHR34137:SF1">
    <property type="entry name" value="EXODEOXYRIBONUCLEASE 7 SMALL SUBUNIT"/>
    <property type="match status" value="1"/>
</dbReference>
<dbReference type="GO" id="GO:0006308">
    <property type="term" value="P:DNA catabolic process"/>
    <property type="evidence" value="ECO:0007669"/>
    <property type="project" value="UniProtKB-UniRule"/>
</dbReference>
<comment type="function">
    <text evidence="6">Bidirectionally degrades single-stranded DNA into large acid-insoluble oligonucleotides, which are then degraded further into small acid-soluble oligonucleotides.</text>
</comment>
<dbReference type="SUPFAM" id="SSF116842">
    <property type="entry name" value="XseB-like"/>
    <property type="match status" value="1"/>
</dbReference>
<dbReference type="OrthoDB" id="9798666at2"/>
<sequence length="100" mass="11139">MEVEPNAEHHNPAGASDAATGAELNFEQAMDQLERIVAELEQGDVPLEKAIDLFQRGMQLSQLCGQKLEQVERKIETIVEEDGQLRRRNFAGEAESGDNF</sequence>
<keyword evidence="3 6" id="KW-0540">Nuclease</keyword>
<evidence type="ECO:0000256" key="5">
    <source>
        <dbReference type="ARBA" id="ARBA00022839"/>
    </source>
</evidence>
<feature type="compositionally biased region" description="Basic and acidic residues" evidence="7">
    <location>
        <begin position="1"/>
        <end position="11"/>
    </location>
</feature>
<evidence type="ECO:0000256" key="4">
    <source>
        <dbReference type="ARBA" id="ARBA00022801"/>
    </source>
</evidence>
<dbReference type="HAMAP" id="MF_00337">
    <property type="entry name" value="Exonuc_7_S"/>
    <property type="match status" value="1"/>
</dbReference>
<dbReference type="NCBIfam" id="TIGR01280">
    <property type="entry name" value="xseB"/>
    <property type="match status" value="1"/>
</dbReference>
<dbReference type="PANTHER" id="PTHR34137">
    <property type="entry name" value="EXODEOXYRIBONUCLEASE 7 SMALL SUBUNIT"/>
    <property type="match status" value="1"/>
</dbReference>
<dbReference type="GO" id="GO:0008855">
    <property type="term" value="F:exodeoxyribonuclease VII activity"/>
    <property type="evidence" value="ECO:0007669"/>
    <property type="project" value="UniProtKB-UniRule"/>
</dbReference>
<evidence type="ECO:0000256" key="7">
    <source>
        <dbReference type="SAM" id="MobiDB-lite"/>
    </source>
</evidence>
<feature type="region of interest" description="Disordered" evidence="7">
    <location>
        <begin position="1"/>
        <end position="23"/>
    </location>
</feature>
<dbReference type="InterPro" id="IPR003761">
    <property type="entry name" value="Exonuc_VII_S"/>
</dbReference>
<evidence type="ECO:0000256" key="2">
    <source>
        <dbReference type="ARBA" id="ARBA00022490"/>
    </source>
</evidence>
<gene>
    <name evidence="6 8" type="primary">xseB</name>
    <name evidence="8" type="ORF">FFV09_01215</name>
</gene>
<accession>A0A4Y6UT95</accession>
<dbReference type="GO" id="GO:0005829">
    <property type="term" value="C:cytosol"/>
    <property type="evidence" value="ECO:0007669"/>
    <property type="project" value="TreeGrafter"/>
</dbReference>
<comment type="similarity">
    <text evidence="1 6">Belongs to the XseB family.</text>
</comment>
<evidence type="ECO:0000256" key="6">
    <source>
        <dbReference type="HAMAP-Rule" id="MF_00337"/>
    </source>
</evidence>
<reference evidence="8 9" key="1">
    <citation type="submission" date="2019-06" db="EMBL/GenBank/DDBJ databases">
        <title>Saccharibacillus brassicae sp. nov., an endophytic bacterium isolated from Chinese cabbage seeds (Brassica pekinensis).</title>
        <authorList>
            <person name="Jiang L."/>
            <person name="Lee J."/>
            <person name="Kim S.W."/>
        </authorList>
    </citation>
    <scope>NUCLEOTIDE SEQUENCE [LARGE SCALE GENOMIC DNA]</scope>
    <source>
        <strain evidence="9">KCTC 43072 / ATSA2</strain>
    </source>
</reference>
<comment type="subcellular location">
    <subcellularLocation>
        <location evidence="6">Cytoplasm</location>
    </subcellularLocation>
</comment>
<dbReference type="NCBIfam" id="NF002139">
    <property type="entry name" value="PRK00977.1-3"/>
    <property type="match status" value="1"/>
</dbReference>
<dbReference type="Pfam" id="PF02609">
    <property type="entry name" value="Exonuc_VII_S"/>
    <property type="match status" value="1"/>
</dbReference>
<evidence type="ECO:0000256" key="3">
    <source>
        <dbReference type="ARBA" id="ARBA00022722"/>
    </source>
</evidence>
<organism evidence="8 9">
    <name type="scientific">Saccharibacillus brassicae</name>
    <dbReference type="NCBI Taxonomy" id="2583377"/>
    <lineage>
        <taxon>Bacteria</taxon>
        <taxon>Bacillati</taxon>
        <taxon>Bacillota</taxon>
        <taxon>Bacilli</taxon>
        <taxon>Bacillales</taxon>
        <taxon>Paenibacillaceae</taxon>
        <taxon>Saccharibacillus</taxon>
    </lineage>
</organism>
<name>A0A4Y6UT95_SACBS</name>
<evidence type="ECO:0000256" key="1">
    <source>
        <dbReference type="ARBA" id="ARBA00009998"/>
    </source>
</evidence>
<dbReference type="AlphaFoldDB" id="A0A4Y6UT95"/>
<evidence type="ECO:0000313" key="9">
    <source>
        <dbReference type="Proteomes" id="UP000316968"/>
    </source>
</evidence>
<keyword evidence="4 6" id="KW-0378">Hydrolase</keyword>
<proteinExistence type="inferred from homology"/>
<keyword evidence="2 6" id="KW-0963">Cytoplasm</keyword>
<dbReference type="EC" id="3.1.11.6" evidence="6"/>
<dbReference type="Gene3D" id="1.10.287.1040">
    <property type="entry name" value="Exonuclease VII, small subunit"/>
    <property type="match status" value="1"/>
</dbReference>
<dbReference type="InterPro" id="IPR037004">
    <property type="entry name" value="Exonuc_VII_ssu_sf"/>
</dbReference>
<protein>
    <recommendedName>
        <fullName evidence="6">Exodeoxyribonuclease 7 small subunit</fullName>
        <ecNumber evidence="6">3.1.11.6</ecNumber>
    </recommendedName>
    <alternativeName>
        <fullName evidence="6">Exodeoxyribonuclease VII small subunit</fullName>
        <shortName evidence="6">Exonuclease VII small subunit</shortName>
    </alternativeName>
</protein>
<dbReference type="KEGG" id="saca:FFV09_01215"/>
<evidence type="ECO:0000313" key="8">
    <source>
        <dbReference type="EMBL" id="QDH19596.1"/>
    </source>
</evidence>
<dbReference type="GO" id="GO:0009318">
    <property type="term" value="C:exodeoxyribonuclease VII complex"/>
    <property type="evidence" value="ECO:0007669"/>
    <property type="project" value="UniProtKB-UniRule"/>
</dbReference>
<dbReference type="EMBL" id="CP041217">
    <property type="protein sequence ID" value="QDH19596.1"/>
    <property type="molecule type" value="Genomic_DNA"/>
</dbReference>
<keyword evidence="9" id="KW-1185">Reference proteome</keyword>
<dbReference type="Proteomes" id="UP000316968">
    <property type="component" value="Chromosome"/>
</dbReference>
<comment type="subunit">
    <text evidence="6">Heterooligomer composed of large and small subunits.</text>
</comment>
<comment type="catalytic activity">
    <reaction evidence="6">
        <text>Exonucleolytic cleavage in either 5'- to 3'- or 3'- to 5'-direction to yield nucleoside 5'-phosphates.</text>
        <dbReference type="EC" id="3.1.11.6"/>
    </reaction>
</comment>